<sequence>KTALLHNSEEAVVGGRLEGEDAASVMPTLMAMSYMFLQSSVYMPRASTAVVNNDAPRALQLVAASLVGSLQRLLCALQSSDAFLATTPTAAAASKAVIIPGDTCQCKATPRGGRRGGQGGAEICWEAINANHAYYLVTEEKGNGQWTQRGTIKYGVSLLPPSLRHRTTGIVLNLTGHHYIDFLGSDNGNIPAERSNKRSSNKAVTARVTELPKLVCRPLSGSSKHCLLRWEGCISISIPGDSGGTCKLSIADPSTGLVTGSVRNGRGALHSYAEGNIFDRLCFDGEPLWVSGELPDDLVQPSEETVGAFPPKGPLVEIKSVALLEALVYSPSLVAAAVSGGPEAGYEAVREDGQYSCVAEKLCGTCREVSTCNLGRCIVDNIECRRLTELTSELVKICYCSIGYDIGLLSEMIDPQWTADPPLCEGGAPEGTAERIGSSCGDFEVSEFLAGTRDEPGGPVDRDDQSGAERSTCRIADLASLQPLMSNGGSPPPPPPPPAPPEVSHPIEQTAAASAPAAVVEAAIAAAAASSPPPPAPPQPPASLPTTSSRPPSAAASTATISTSGVNTRLKVEEMKQYLDQAKCLFADSPGKYEELLEVIAGMSKRTRPRPPPTPPPASAATSTPTAPTASGLGALPTGATAVGSSSVQMIQALQGLMQHPTPQAPAQPQPTPMEIARQEDDISELDNLDVGTLIDRLLKIFEGHGAAKSMVLCFLQLCRLSNHPAASWLFEEAERLREAEVKRQKETEEKEAFAAVSAAARATADVVGPPGPPICLDRAATMAFLTAVLPTLPSNVYAVLSSGVYQGLEAGIVNSNFDEGMRRVLQNYAMATSVYLAHRKSMIRVHGTNESAFPSKSSNTRRLPATTARGKRKRGGRGAKVASTTSPEENGQVSSEETSGEPLTPESDEGTDPSLPPSRPARGRKRRAAAAPSSSEDDDAVPKRRSTRRTRSTAVKAEASRGGGGAVSSSSSELDSAEGTKRGGRTTSRKKGSRSSPSAAAAAVSNMPSPAQKLAERTTIEGRERA</sequence>
<name>A0A7J6PXM6_PEROL</name>
<evidence type="ECO:0000256" key="1">
    <source>
        <dbReference type="SAM" id="MobiDB-lite"/>
    </source>
</evidence>
<comment type="caution">
    <text evidence="2">The sequence shown here is derived from an EMBL/GenBank/DDBJ whole genome shotgun (WGS) entry which is preliminary data.</text>
</comment>
<feature type="compositionally biased region" description="Low complexity" evidence="1">
    <location>
        <begin position="619"/>
        <end position="631"/>
    </location>
</feature>
<feature type="compositionally biased region" description="Low complexity" evidence="1">
    <location>
        <begin position="544"/>
        <end position="563"/>
    </location>
</feature>
<evidence type="ECO:0000313" key="3">
    <source>
        <dbReference type="Proteomes" id="UP000574390"/>
    </source>
</evidence>
<feature type="non-terminal residue" evidence="2">
    <location>
        <position position="1"/>
    </location>
</feature>
<feature type="compositionally biased region" description="Basic residues" evidence="1">
    <location>
        <begin position="983"/>
        <end position="994"/>
    </location>
</feature>
<feature type="compositionally biased region" description="Polar residues" evidence="1">
    <location>
        <begin position="883"/>
        <end position="898"/>
    </location>
</feature>
<feature type="region of interest" description="Disordered" evidence="1">
    <location>
        <begin position="604"/>
        <end position="638"/>
    </location>
</feature>
<accession>A0A7J6PXM6</accession>
<dbReference type="EMBL" id="JABANM010033614">
    <property type="protein sequence ID" value="KAF4700969.1"/>
    <property type="molecule type" value="Genomic_DNA"/>
</dbReference>
<proteinExistence type="predicted"/>
<feature type="compositionally biased region" description="Basic and acidic residues" evidence="1">
    <location>
        <begin position="1015"/>
        <end position="1027"/>
    </location>
</feature>
<dbReference type="AlphaFoldDB" id="A0A7J6PXM6"/>
<feature type="compositionally biased region" description="Polar residues" evidence="1">
    <location>
        <begin position="849"/>
        <end position="862"/>
    </location>
</feature>
<feature type="non-terminal residue" evidence="2">
    <location>
        <position position="1027"/>
    </location>
</feature>
<organism evidence="2 3">
    <name type="scientific">Perkinsus olseni</name>
    <name type="common">Perkinsus atlanticus</name>
    <dbReference type="NCBI Taxonomy" id="32597"/>
    <lineage>
        <taxon>Eukaryota</taxon>
        <taxon>Sar</taxon>
        <taxon>Alveolata</taxon>
        <taxon>Perkinsozoa</taxon>
        <taxon>Perkinsea</taxon>
        <taxon>Perkinsida</taxon>
        <taxon>Perkinsidae</taxon>
        <taxon>Perkinsus</taxon>
    </lineage>
</organism>
<feature type="compositionally biased region" description="Pro residues" evidence="1">
    <location>
        <begin position="531"/>
        <end position="543"/>
    </location>
</feature>
<protein>
    <submittedName>
        <fullName evidence="2">Uncharacterized protein</fullName>
    </submittedName>
</protein>
<gene>
    <name evidence="2" type="ORF">FOZ62_023680</name>
</gene>
<feature type="region of interest" description="Disordered" evidence="1">
    <location>
        <begin position="849"/>
        <end position="1027"/>
    </location>
</feature>
<feature type="compositionally biased region" description="Pro residues" evidence="1">
    <location>
        <begin position="490"/>
        <end position="503"/>
    </location>
</feature>
<dbReference type="Proteomes" id="UP000574390">
    <property type="component" value="Unassembled WGS sequence"/>
</dbReference>
<feature type="compositionally biased region" description="Low complexity" evidence="1">
    <location>
        <begin position="506"/>
        <end position="530"/>
    </location>
</feature>
<feature type="compositionally biased region" description="Low complexity" evidence="1">
    <location>
        <begin position="995"/>
        <end position="1004"/>
    </location>
</feature>
<reference evidence="2 3" key="1">
    <citation type="submission" date="2020-04" db="EMBL/GenBank/DDBJ databases">
        <title>Perkinsus olseni comparative genomics.</title>
        <authorList>
            <person name="Bogema D.R."/>
        </authorList>
    </citation>
    <scope>NUCLEOTIDE SEQUENCE [LARGE SCALE GENOMIC DNA]</scope>
    <source>
        <strain evidence="2">ATCC PRA-205</strain>
    </source>
</reference>
<feature type="region of interest" description="Disordered" evidence="1">
    <location>
        <begin position="449"/>
        <end position="470"/>
    </location>
</feature>
<feature type="compositionally biased region" description="Basic and acidic residues" evidence="1">
    <location>
        <begin position="452"/>
        <end position="467"/>
    </location>
</feature>
<evidence type="ECO:0000313" key="2">
    <source>
        <dbReference type="EMBL" id="KAF4700969.1"/>
    </source>
</evidence>
<feature type="region of interest" description="Disordered" evidence="1">
    <location>
        <begin position="482"/>
        <end position="563"/>
    </location>
</feature>